<sequence>MRNHCTGSELYRKKLLLRVMHYNS</sequence>
<proteinExistence type="predicted"/>
<protein>
    <submittedName>
        <fullName evidence="1">Uncharacterized protein</fullName>
    </submittedName>
</protein>
<dbReference type="AlphaFoldDB" id="A0A0E9VB41"/>
<name>A0A0E9VB41_ANGAN</name>
<reference evidence="1" key="2">
    <citation type="journal article" date="2015" name="Fish Shellfish Immunol.">
        <title>Early steps in the European eel (Anguilla anguilla)-Vibrio vulnificus interaction in the gills: Role of the RtxA13 toxin.</title>
        <authorList>
            <person name="Callol A."/>
            <person name="Pajuelo D."/>
            <person name="Ebbesson L."/>
            <person name="Teles M."/>
            <person name="MacKenzie S."/>
            <person name="Amaro C."/>
        </authorList>
    </citation>
    <scope>NUCLEOTIDE SEQUENCE</scope>
</reference>
<reference evidence="1" key="1">
    <citation type="submission" date="2014-11" db="EMBL/GenBank/DDBJ databases">
        <authorList>
            <person name="Amaro Gonzalez C."/>
        </authorList>
    </citation>
    <scope>NUCLEOTIDE SEQUENCE</scope>
</reference>
<dbReference type="EMBL" id="GBXM01033867">
    <property type="protein sequence ID" value="JAH74710.1"/>
    <property type="molecule type" value="Transcribed_RNA"/>
</dbReference>
<accession>A0A0E9VB41</accession>
<organism evidence="1">
    <name type="scientific">Anguilla anguilla</name>
    <name type="common">European freshwater eel</name>
    <name type="synonym">Muraena anguilla</name>
    <dbReference type="NCBI Taxonomy" id="7936"/>
    <lineage>
        <taxon>Eukaryota</taxon>
        <taxon>Metazoa</taxon>
        <taxon>Chordata</taxon>
        <taxon>Craniata</taxon>
        <taxon>Vertebrata</taxon>
        <taxon>Euteleostomi</taxon>
        <taxon>Actinopterygii</taxon>
        <taxon>Neopterygii</taxon>
        <taxon>Teleostei</taxon>
        <taxon>Anguilliformes</taxon>
        <taxon>Anguillidae</taxon>
        <taxon>Anguilla</taxon>
    </lineage>
</organism>
<evidence type="ECO:0000313" key="1">
    <source>
        <dbReference type="EMBL" id="JAH74710.1"/>
    </source>
</evidence>